<keyword evidence="8" id="KW-1185">Reference proteome</keyword>
<evidence type="ECO:0000256" key="1">
    <source>
        <dbReference type="ARBA" id="ARBA00004245"/>
    </source>
</evidence>
<dbReference type="GO" id="GO:0044877">
    <property type="term" value="F:protein-containing complex binding"/>
    <property type="evidence" value="ECO:0007669"/>
    <property type="project" value="InterPro"/>
</dbReference>
<evidence type="ECO:0000313" key="7">
    <source>
        <dbReference type="EMBL" id="PRP79013.1"/>
    </source>
</evidence>
<dbReference type="AlphaFoldDB" id="A0A2P6N4Z0"/>
<evidence type="ECO:0000313" key="8">
    <source>
        <dbReference type="Proteomes" id="UP000241769"/>
    </source>
</evidence>
<dbReference type="PANTHER" id="PTHR33668">
    <property type="entry name" value="PROTEIN BRICK1"/>
    <property type="match status" value="1"/>
</dbReference>
<dbReference type="PANTHER" id="PTHR33668:SF1">
    <property type="entry name" value="PROTEIN BRICK1"/>
    <property type="match status" value="1"/>
</dbReference>
<dbReference type="OrthoDB" id="1883432at2759"/>
<protein>
    <submittedName>
        <fullName evidence="7">Component of scar regulatory complex</fullName>
    </submittedName>
</protein>
<dbReference type="GO" id="GO:0008064">
    <property type="term" value="P:regulation of actin polymerization or depolymerization"/>
    <property type="evidence" value="ECO:0007669"/>
    <property type="project" value="TreeGrafter"/>
</dbReference>
<keyword evidence="3" id="KW-0963">Cytoplasm</keyword>
<comment type="caution">
    <text evidence="7">The sequence shown here is derived from an EMBL/GenBank/DDBJ whole genome shotgun (WGS) entry which is preliminary data.</text>
</comment>
<sequence length="81" mass="9192">MPAFSAASSDPSAADMTSHIQKDWEQRELVENVTVNIKKIVEFLNKFDASTRYRLAKINEQLTTLERQMEYVEAALKGASE</sequence>
<dbReference type="Proteomes" id="UP000241769">
    <property type="component" value="Unassembled WGS sequence"/>
</dbReference>
<comment type="subcellular location">
    <subcellularLocation>
        <location evidence="1">Cytoplasm</location>
        <location evidence="1">Cytoskeleton</location>
    </subcellularLocation>
</comment>
<feature type="region of interest" description="Disordered" evidence="6">
    <location>
        <begin position="1"/>
        <end position="20"/>
    </location>
</feature>
<evidence type="ECO:0000256" key="3">
    <source>
        <dbReference type="ARBA" id="ARBA00022490"/>
    </source>
</evidence>
<dbReference type="Gene3D" id="1.20.5.110">
    <property type="match status" value="1"/>
</dbReference>
<dbReference type="InParanoid" id="A0A2P6N4Z0"/>
<comment type="similarity">
    <text evidence="2">Belongs to the BRK1 family.</text>
</comment>
<dbReference type="GO" id="GO:0007015">
    <property type="term" value="P:actin filament organization"/>
    <property type="evidence" value="ECO:0007669"/>
    <property type="project" value="InterPro"/>
</dbReference>
<reference evidence="7 8" key="1">
    <citation type="journal article" date="2018" name="Genome Biol. Evol.">
        <title>Multiple Roots of Fruiting Body Formation in Amoebozoa.</title>
        <authorList>
            <person name="Hillmann F."/>
            <person name="Forbes G."/>
            <person name="Novohradska S."/>
            <person name="Ferling I."/>
            <person name="Riege K."/>
            <person name="Groth M."/>
            <person name="Westermann M."/>
            <person name="Marz M."/>
            <person name="Spaller T."/>
            <person name="Winckler T."/>
            <person name="Schaap P."/>
            <person name="Glockner G."/>
        </authorList>
    </citation>
    <scope>NUCLEOTIDE SEQUENCE [LARGE SCALE GENOMIC DNA]</scope>
    <source>
        <strain evidence="7 8">Jena</strain>
    </source>
</reference>
<keyword evidence="4" id="KW-0175">Coiled coil</keyword>
<feature type="compositionally biased region" description="Low complexity" evidence="6">
    <location>
        <begin position="1"/>
        <end position="18"/>
    </location>
</feature>
<dbReference type="InterPro" id="IPR033378">
    <property type="entry name" value="BRICK1"/>
</dbReference>
<evidence type="ECO:0000256" key="4">
    <source>
        <dbReference type="ARBA" id="ARBA00023054"/>
    </source>
</evidence>
<evidence type="ECO:0000256" key="5">
    <source>
        <dbReference type="ARBA" id="ARBA00023212"/>
    </source>
</evidence>
<dbReference type="GO" id="GO:0005856">
    <property type="term" value="C:cytoskeleton"/>
    <property type="evidence" value="ECO:0007669"/>
    <property type="project" value="UniProtKB-SubCell"/>
</dbReference>
<dbReference type="GO" id="GO:0048870">
    <property type="term" value="P:cell motility"/>
    <property type="evidence" value="ECO:0007669"/>
    <property type="project" value="TreeGrafter"/>
</dbReference>
<accession>A0A2P6N4Z0</accession>
<dbReference type="EMBL" id="MDYQ01000201">
    <property type="protein sequence ID" value="PRP79013.1"/>
    <property type="molecule type" value="Genomic_DNA"/>
</dbReference>
<proteinExistence type="inferred from homology"/>
<dbReference type="STRING" id="1890364.A0A2P6N4Z0"/>
<keyword evidence="5" id="KW-0206">Cytoskeleton</keyword>
<dbReference type="FunCoup" id="A0A2P6N4Z0">
    <property type="interactions" value="65"/>
</dbReference>
<dbReference type="GO" id="GO:0031209">
    <property type="term" value="C:SCAR complex"/>
    <property type="evidence" value="ECO:0007669"/>
    <property type="project" value="InterPro"/>
</dbReference>
<evidence type="ECO:0000256" key="6">
    <source>
        <dbReference type="SAM" id="MobiDB-lite"/>
    </source>
</evidence>
<organism evidence="7 8">
    <name type="scientific">Planoprotostelium fungivorum</name>
    <dbReference type="NCBI Taxonomy" id="1890364"/>
    <lineage>
        <taxon>Eukaryota</taxon>
        <taxon>Amoebozoa</taxon>
        <taxon>Evosea</taxon>
        <taxon>Variosea</taxon>
        <taxon>Cavosteliida</taxon>
        <taxon>Cavosteliaceae</taxon>
        <taxon>Planoprotostelium</taxon>
    </lineage>
</organism>
<name>A0A2P6N4Z0_9EUKA</name>
<gene>
    <name evidence="7" type="ORF">PROFUN_13255</name>
</gene>
<evidence type="ECO:0000256" key="2">
    <source>
        <dbReference type="ARBA" id="ARBA00005620"/>
    </source>
</evidence>